<evidence type="ECO:0000256" key="15">
    <source>
        <dbReference type="SAM" id="Coils"/>
    </source>
</evidence>
<evidence type="ECO:0000256" key="13">
    <source>
        <dbReference type="HAMAP-Rule" id="MF_01398"/>
    </source>
</evidence>
<evidence type="ECO:0000256" key="12">
    <source>
        <dbReference type="ARBA" id="ARBA00037847"/>
    </source>
</evidence>
<dbReference type="SUPFAM" id="SSF81573">
    <property type="entry name" value="F1F0 ATP synthase subunit B, membrane domain"/>
    <property type="match status" value="1"/>
</dbReference>
<dbReference type="NCBIfam" id="TIGR01144">
    <property type="entry name" value="ATP_synt_b"/>
    <property type="match status" value="1"/>
</dbReference>
<evidence type="ECO:0000256" key="1">
    <source>
        <dbReference type="ARBA" id="ARBA00005513"/>
    </source>
</evidence>
<evidence type="ECO:0000256" key="7">
    <source>
        <dbReference type="ARBA" id="ARBA00022989"/>
    </source>
</evidence>
<dbReference type="AlphaFoldDB" id="A0A6A0B8H1"/>
<keyword evidence="10 13" id="KW-0066">ATP synthesis</keyword>
<dbReference type="PANTHER" id="PTHR33445:SF1">
    <property type="entry name" value="ATP SYNTHASE SUBUNIT B"/>
    <property type="match status" value="1"/>
</dbReference>
<feature type="coiled-coil region" evidence="15">
    <location>
        <begin position="48"/>
        <end position="126"/>
    </location>
</feature>
<evidence type="ECO:0000256" key="2">
    <source>
        <dbReference type="ARBA" id="ARBA00022448"/>
    </source>
</evidence>
<keyword evidence="8 13" id="KW-0406">Ion transport</keyword>
<accession>A0A6A0B8H1</accession>
<evidence type="ECO:0000313" key="17">
    <source>
        <dbReference type="Proteomes" id="UP000480303"/>
    </source>
</evidence>
<evidence type="ECO:0000313" key="16">
    <source>
        <dbReference type="EMBL" id="GFH41690.1"/>
    </source>
</evidence>
<evidence type="ECO:0000256" key="14">
    <source>
        <dbReference type="RuleBase" id="RU003848"/>
    </source>
</evidence>
<dbReference type="GO" id="GO:0012505">
    <property type="term" value="C:endomembrane system"/>
    <property type="evidence" value="ECO:0007669"/>
    <property type="project" value="UniProtKB-SubCell"/>
</dbReference>
<comment type="function">
    <text evidence="13">Component of the F(0) channel, it forms part of the peripheral stalk, linking F(1) to F(0).</text>
</comment>
<feature type="transmembrane region" description="Helical" evidence="13">
    <location>
        <begin position="12"/>
        <end position="32"/>
    </location>
</feature>
<dbReference type="GO" id="GO:0046961">
    <property type="term" value="F:proton-transporting ATPase activity, rotational mechanism"/>
    <property type="evidence" value="ECO:0007669"/>
    <property type="project" value="TreeGrafter"/>
</dbReference>
<dbReference type="GO" id="GO:0005886">
    <property type="term" value="C:plasma membrane"/>
    <property type="evidence" value="ECO:0007669"/>
    <property type="project" value="UniProtKB-SubCell"/>
</dbReference>
<evidence type="ECO:0000256" key="6">
    <source>
        <dbReference type="ARBA" id="ARBA00022781"/>
    </source>
</evidence>
<comment type="subcellular location">
    <subcellularLocation>
        <location evidence="13">Cell membrane</location>
        <topology evidence="13">Single-pass membrane protein</topology>
    </subcellularLocation>
    <subcellularLocation>
        <location evidence="12">Endomembrane system</location>
        <topology evidence="12">Single-pass membrane protein</topology>
    </subcellularLocation>
</comment>
<gene>
    <name evidence="13 16" type="primary">atpF</name>
    <name evidence="16" type="ORF">Hs30E_02410</name>
</gene>
<dbReference type="PANTHER" id="PTHR33445">
    <property type="entry name" value="ATP SYNTHASE SUBUNIT B', CHLOROPLASTIC"/>
    <property type="match status" value="1"/>
</dbReference>
<evidence type="ECO:0000256" key="8">
    <source>
        <dbReference type="ARBA" id="ARBA00023065"/>
    </source>
</evidence>
<keyword evidence="5 13" id="KW-0812">Transmembrane</keyword>
<keyword evidence="6 13" id="KW-0375">Hydrogen ion transport</keyword>
<dbReference type="Gene3D" id="6.10.250.1580">
    <property type="match status" value="1"/>
</dbReference>
<keyword evidence="3 13" id="KW-1003">Cell membrane</keyword>
<dbReference type="InterPro" id="IPR005864">
    <property type="entry name" value="ATP_synth_F0_bsu_bac"/>
</dbReference>
<comment type="similarity">
    <text evidence="1 13 14">Belongs to the ATPase B chain family.</text>
</comment>
<evidence type="ECO:0000256" key="11">
    <source>
        <dbReference type="ARBA" id="ARBA00025198"/>
    </source>
</evidence>
<dbReference type="InterPro" id="IPR050059">
    <property type="entry name" value="ATP_synthase_B_chain"/>
</dbReference>
<dbReference type="HAMAP" id="MF_01398">
    <property type="entry name" value="ATP_synth_b_bprime"/>
    <property type="match status" value="1"/>
</dbReference>
<keyword evidence="17" id="KW-1185">Reference proteome</keyword>
<dbReference type="EMBL" id="BLLI01000003">
    <property type="protein sequence ID" value="GFH41690.1"/>
    <property type="molecule type" value="Genomic_DNA"/>
</dbReference>
<proteinExistence type="inferred from homology"/>
<protein>
    <recommendedName>
        <fullName evidence="13">ATP synthase subunit b</fullName>
    </recommendedName>
    <alternativeName>
        <fullName evidence="13">ATP synthase F(0) sector subunit b</fullName>
    </alternativeName>
    <alternativeName>
        <fullName evidence="13">ATPase subunit I</fullName>
    </alternativeName>
    <alternativeName>
        <fullName evidence="13">F-type ATPase subunit b</fullName>
        <shortName evidence="13">F-ATPase subunit b</shortName>
    </alternativeName>
</protein>
<evidence type="ECO:0000256" key="5">
    <source>
        <dbReference type="ARBA" id="ARBA00022692"/>
    </source>
</evidence>
<reference evidence="16 17" key="1">
    <citation type="submission" date="2020-02" db="EMBL/GenBank/DDBJ databases">
        <title>Draft genome sequence of Lactococcus sp. Hs30E4-3.</title>
        <authorList>
            <person name="Noda S."/>
            <person name="Yuki M."/>
            <person name="Ohkuma M."/>
        </authorList>
    </citation>
    <scope>NUCLEOTIDE SEQUENCE [LARGE SCALE GENOMIC DNA]</scope>
    <source>
        <strain evidence="16 17">Hs30E4-3</strain>
    </source>
</reference>
<keyword evidence="4 13" id="KW-0138">CF(0)</keyword>
<keyword evidence="2 13" id="KW-0813">Transport</keyword>
<comment type="function">
    <text evidence="11 13">F(1)F(0) ATP synthase produces ATP from ADP in the presence of a proton or sodium gradient. F-type ATPases consist of two structural domains, F(1) containing the extramembraneous catalytic core and F(0) containing the membrane proton channel, linked together by a central stalk and a peripheral stalk. During catalysis, ATP synthesis in the catalytic domain of F(1) is coupled via a rotary mechanism of the central stalk subunits to proton translocation.</text>
</comment>
<dbReference type="InterPro" id="IPR002146">
    <property type="entry name" value="ATP_synth_b/b'su_bac/chlpt"/>
</dbReference>
<sequence length="169" mass="18312">MRQVILLESAPSSTLGNIIVVSGAFLILLILVKKFAWGMITNILDERANKINTDIDNAELARKKAEELAEKRETELAGSRAEATKIITTATETAETTKAKIAAEATEEAVRTKERAKAEIEQSKKEAIAGIKSDVADISVKIAEKLIGRSLDATAQSDLIDSYLEKLGE</sequence>
<dbReference type="InterPro" id="IPR028987">
    <property type="entry name" value="ATP_synth_B-like_membr_sf"/>
</dbReference>
<evidence type="ECO:0000256" key="3">
    <source>
        <dbReference type="ARBA" id="ARBA00022475"/>
    </source>
</evidence>
<organism evidence="16 17">
    <name type="scientific">Pseudolactococcus hodotermopsidis</name>
    <dbReference type="NCBI Taxonomy" id="2709157"/>
    <lineage>
        <taxon>Bacteria</taxon>
        <taxon>Bacillati</taxon>
        <taxon>Bacillota</taxon>
        <taxon>Bacilli</taxon>
        <taxon>Lactobacillales</taxon>
        <taxon>Streptococcaceae</taxon>
        <taxon>Pseudolactococcus</taxon>
    </lineage>
</organism>
<name>A0A6A0B8H1_9LACT</name>
<evidence type="ECO:0000256" key="10">
    <source>
        <dbReference type="ARBA" id="ARBA00023310"/>
    </source>
</evidence>
<dbReference type="CDD" id="cd06503">
    <property type="entry name" value="ATP-synt_Fo_b"/>
    <property type="match status" value="1"/>
</dbReference>
<dbReference type="Proteomes" id="UP000480303">
    <property type="component" value="Unassembled WGS sequence"/>
</dbReference>
<keyword evidence="7 13" id="KW-1133">Transmembrane helix</keyword>
<keyword evidence="9 13" id="KW-0472">Membrane</keyword>
<comment type="caution">
    <text evidence="16">The sequence shown here is derived from an EMBL/GenBank/DDBJ whole genome shotgun (WGS) entry which is preliminary data.</text>
</comment>
<evidence type="ECO:0000256" key="9">
    <source>
        <dbReference type="ARBA" id="ARBA00023136"/>
    </source>
</evidence>
<evidence type="ECO:0000256" key="4">
    <source>
        <dbReference type="ARBA" id="ARBA00022547"/>
    </source>
</evidence>
<keyword evidence="15" id="KW-0175">Coiled coil</keyword>
<dbReference type="RefSeq" id="WP_172207371.1">
    <property type="nucleotide sequence ID" value="NZ_BLLI01000003.1"/>
</dbReference>
<comment type="subunit">
    <text evidence="13">F-type ATPases have 2 components, F(1) - the catalytic core - and F(0) - the membrane proton channel. F(1) has five subunits: alpha(3), beta(3), gamma(1), delta(1), epsilon(1). F(0) has three main subunits: a(1), b(2) and c(10-14). The alpha and beta chains form an alternating ring which encloses part of the gamma chain. F(1) is attached to F(0) by a central stalk formed by the gamma and epsilon chains, while a peripheral stalk is formed by the delta and b chains.</text>
</comment>
<dbReference type="Pfam" id="PF00430">
    <property type="entry name" value="ATP-synt_B"/>
    <property type="match status" value="1"/>
</dbReference>
<dbReference type="GO" id="GO:0046933">
    <property type="term" value="F:proton-transporting ATP synthase activity, rotational mechanism"/>
    <property type="evidence" value="ECO:0007669"/>
    <property type="project" value="UniProtKB-UniRule"/>
</dbReference>
<dbReference type="GO" id="GO:0045259">
    <property type="term" value="C:proton-transporting ATP synthase complex"/>
    <property type="evidence" value="ECO:0007669"/>
    <property type="project" value="UniProtKB-KW"/>
</dbReference>